<sequence length="643" mass="73214">MSSKFIYVKLANKKSAPPKKVVLPSSLSALKKAVTKLYNLNEPIGAFKNQQDEIIEDVRNILEGSLILVILKSKMDREGSSSVVSQSASMSRTPSKAGDRSDAGSTTSSVKLTINKEQPKPTLKINMSSANSTSSKAQTPTIKLNANNNKNSLPVQKQNITPKSAKTSNKQPAKEQQNVDEYSDEYEASEDYSDSGKAHEYDYESATEGEELFKKVIPSCRGDFADAVNEAFLDLSTETNEFLTQAIRNENSQKSRYFNELFTVCKEFQMFDFNEDWIHLDKMRVKARSLISQKRIATTGGYTYVMKAAILGPQKSGKSTFLSVYLRELLVDLVATDNWKSTFVFPYDISQFMEGMIDLKDFYKDYVRYIFALLHVQCPSMIPLLPAIEKSFESVIDTKGHILLPRRLTQDINLKRLASSIDEIVQLLAQIWKDPDQFEYWLANLALLPKRLASAFGFKQIINVFDHFDMSNECVVPGRPFETSEYSSFPSELLKCALIQGPFILGAKDTLHFFDSLESIDENITVNLASYVDAFYLWNLIDQTLYSDKEIYVEFAQTKTQLRITSYACGGIPNYLTKWNKMNKLFDELDKLDENTNEYEDAYCELVTIIEVIVYELFIPEKRRSLEKFEKTPVANVRRRSLK</sequence>
<reference evidence="2 3" key="1">
    <citation type="submission" date="2024-04" db="EMBL/GenBank/DDBJ databases">
        <title>Tritrichomonas musculus Genome.</title>
        <authorList>
            <person name="Alves-Ferreira E."/>
            <person name="Grigg M."/>
            <person name="Lorenzi H."/>
            <person name="Galac M."/>
        </authorList>
    </citation>
    <scope>NUCLEOTIDE SEQUENCE [LARGE SCALE GENOMIC DNA]</scope>
    <source>
        <strain evidence="2 3">EAF2021</strain>
    </source>
</reference>
<feature type="compositionally biased region" description="Polar residues" evidence="1">
    <location>
        <begin position="103"/>
        <end position="116"/>
    </location>
</feature>
<protein>
    <submittedName>
        <fullName evidence="2">Uncharacterized protein</fullName>
    </submittedName>
</protein>
<feature type="compositionally biased region" description="Low complexity" evidence="1">
    <location>
        <begin position="80"/>
        <end position="91"/>
    </location>
</feature>
<organism evidence="2 3">
    <name type="scientific">Tritrichomonas musculus</name>
    <dbReference type="NCBI Taxonomy" id="1915356"/>
    <lineage>
        <taxon>Eukaryota</taxon>
        <taxon>Metamonada</taxon>
        <taxon>Parabasalia</taxon>
        <taxon>Tritrichomonadida</taxon>
        <taxon>Tritrichomonadidae</taxon>
        <taxon>Tritrichomonas</taxon>
    </lineage>
</organism>
<feature type="compositionally biased region" description="Acidic residues" evidence="1">
    <location>
        <begin position="181"/>
        <end position="193"/>
    </location>
</feature>
<keyword evidence="3" id="KW-1185">Reference proteome</keyword>
<accession>A0ABR2IQ29</accession>
<evidence type="ECO:0000256" key="1">
    <source>
        <dbReference type="SAM" id="MobiDB-lite"/>
    </source>
</evidence>
<dbReference type="EMBL" id="JAPFFF010000015">
    <property type="protein sequence ID" value="KAK8867059.1"/>
    <property type="molecule type" value="Genomic_DNA"/>
</dbReference>
<proteinExistence type="predicted"/>
<gene>
    <name evidence="2" type="ORF">M9Y10_010028</name>
</gene>
<feature type="compositionally biased region" description="Polar residues" evidence="1">
    <location>
        <begin position="125"/>
        <end position="176"/>
    </location>
</feature>
<feature type="region of interest" description="Disordered" evidence="1">
    <location>
        <begin position="79"/>
        <end position="201"/>
    </location>
</feature>
<comment type="caution">
    <text evidence="2">The sequence shown here is derived from an EMBL/GenBank/DDBJ whole genome shotgun (WGS) entry which is preliminary data.</text>
</comment>
<name>A0ABR2IQ29_9EUKA</name>
<evidence type="ECO:0000313" key="3">
    <source>
        <dbReference type="Proteomes" id="UP001470230"/>
    </source>
</evidence>
<dbReference type="Proteomes" id="UP001470230">
    <property type="component" value="Unassembled WGS sequence"/>
</dbReference>
<evidence type="ECO:0000313" key="2">
    <source>
        <dbReference type="EMBL" id="KAK8867059.1"/>
    </source>
</evidence>